<keyword evidence="5" id="KW-1185">Reference proteome</keyword>
<reference evidence="3" key="2">
    <citation type="submission" date="2019-06" db="EMBL/GenBank/DDBJ databases">
        <title>Genomics analysis of Aphanomyces spp. identifies a new class of oomycete effector associated with host adaptation.</title>
        <authorList>
            <person name="Gaulin E."/>
        </authorList>
    </citation>
    <scope>NUCLEOTIDE SEQUENCE</scope>
    <source>
        <strain evidence="3">CBS 578.67</strain>
    </source>
</reference>
<dbReference type="InterPro" id="IPR029058">
    <property type="entry name" value="AB_hydrolase_fold"/>
</dbReference>
<name>A0A485KQP7_9STRA</name>
<dbReference type="AlphaFoldDB" id="A0A485KQP7"/>
<feature type="compositionally biased region" description="Basic residues" evidence="1">
    <location>
        <begin position="1"/>
        <end position="12"/>
    </location>
</feature>
<dbReference type="Proteomes" id="UP000332933">
    <property type="component" value="Unassembled WGS sequence"/>
</dbReference>
<evidence type="ECO:0000313" key="5">
    <source>
        <dbReference type="Proteomes" id="UP000332933"/>
    </source>
</evidence>
<reference evidence="4 5" key="1">
    <citation type="submission" date="2019-03" db="EMBL/GenBank/DDBJ databases">
        <authorList>
            <person name="Gaulin E."/>
            <person name="Dumas B."/>
        </authorList>
    </citation>
    <scope>NUCLEOTIDE SEQUENCE [LARGE SCALE GENOMIC DNA]</scope>
    <source>
        <strain evidence="4">CBS 568.67</strain>
    </source>
</reference>
<dbReference type="Pfam" id="PF12697">
    <property type="entry name" value="Abhydrolase_6"/>
    <property type="match status" value="1"/>
</dbReference>
<feature type="domain" description="AB hydrolase-1" evidence="2">
    <location>
        <begin position="62"/>
        <end position="317"/>
    </location>
</feature>
<evidence type="ECO:0000313" key="3">
    <source>
        <dbReference type="EMBL" id="KAF0699027.1"/>
    </source>
</evidence>
<evidence type="ECO:0000256" key="1">
    <source>
        <dbReference type="SAM" id="MobiDB-lite"/>
    </source>
</evidence>
<dbReference type="OrthoDB" id="294702at2759"/>
<dbReference type="PANTHER" id="PTHR43433">
    <property type="entry name" value="HYDROLASE, ALPHA/BETA FOLD FAMILY PROTEIN"/>
    <property type="match status" value="1"/>
</dbReference>
<organism evidence="4 5">
    <name type="scientific">Aphanomyces stellatus</name>
    <dbReference type="NCBI Taxonomy" id="120398"/>
    <lineage>
        <taxon>Eukaryota</taxon>
        <taxon>Sar</taxon>
        <taxon>Stramenopiles</taxon>
        <taxon>Oomycota</taxon>
        <taxon>Saprolegniomycetes</taxon>
        <taxon>Saprolegniales</taxon>
        <taxon>Verrucalvaceae</taxon>
        <taxon>Aphanomyces</taxon>
    </lineage>
</organism>
<dbReference type="PANTHER" id="PTHR43433:SF10">
    <property type="entry name" value="AB HYDROLASE-1 DOMAIN-CONTAINING PROTEIN"/>
    <property type="match status" value="1"/>
</dbReference>
<dbReference type="InterPro" id="IPR050471">
    <property type="entry name" value="AB_hydrolase"/>
</dbReference>
<dbReference type="EMBL" id="VJMH01005201">
    <property type="protein sequence ID" value="KAF0699027.1"/>
    <property type="molecule type" value="Genomic_DNA"/>
</dbReference>
<proteinExistence type="predicted"/>
<evidence type="ECO:0000259" key="2">
    <source>
        <dbReference type="Pfam" id="PF12697"/>
    </source>
</evidence>
<feature type="region of interest" description="Disordered" evidence="1">
    <location>
        <begin position="1"/>
        <end position="20"/>
    </location>
</feature>
<protein>
    <submittedName>
        <fullName evidence="4">Aste57867_10372 protein</fullName>
    </submittedName>
</protein>
<dbReference type="InterPro" id="IPR000073">
    <property type="entry name" value="AB_hydrolase_1"/>
</dbReference>
<gene>
    <name evidence="4" type="primary">Aste57867_10372</name>
    <name evidence="3" type="ORF">As57867_010332</name>
    <name evidence="4" type="ORF">ASTE57867_10372</name>
</gene>
<dbReference type="Gene3D" id="3.40.50.1820">
    <property type="entry name" value="alpha/beta hydrolase"/>
    <property type="match status" value="1"/>
</dbReference>
<accession>A0A485KQP7</accession>
<evidence type="ECO:0000313" key="4">
    <source>
        <dbReference type="EMBL" id="VFT87246.1"/>
    </source>
</evidence>
<dbReference type="SUPFAM" id="SSF53474">
    <property type="entry name" value="alpha/beta-Hydrolases"/>
    <property type="match status" value="1"/>
</dbReference>
<sequence>MTHSRRSLRPRPSRPPSALDADTFNRRVTLRCGRLVSYAQVGDPRGVPVICLFGQGGHRYVSYIYHLLAQAHGLRFLCVDRPGYGLSDLFAPSAADTPRPIAFVDIFDQFVAAVGISDSQRFGLMAHSAGCIYALAIAAQSSLAARLVHPVMLVAPWVDIANPHMPGMLKLAARCPKMVIAAGLKLVNASCNLSSATTSPKYTVKFLESSKDAETDAAGVTPLEPDHQHGGLAPLPLLDFMQCVQREPSNNLDDAILCLGKSPRGNGFALDAVQVPVRVFHGDKDTLVPLQAAKEYVAQLPHATLDIMSGAGHAMNSQGKLIDQVFAAIAAAAATNNTTTDAKAIS</sequence>
<dbReference type="EMBL" id="CAADRA010005222">
    <property type="protein sequence ID" value="VFT87246.1"/>
    <property type="molecule type" value="Genomic_DNA"/>
</dbReference>